<accession>A0A8N5F239</accession>
<dbReference type="PROSITE" id="PS50805">
    <property type="entry name" value="KRAB"/>
    <property type="match status" value="1"/>
</dbReference>
<dbReference type="Pfam" id="PF01352">
    <property type="entry name" value="KRAB"/>
    <property type="match status" value="1"/>
</dbReference>
<dbReference type="InterPro" id="IPR050169">
    <property type="entry name" value="Krueppel_C2H2_ZnF"/>
</dbReference>
<keyword evidence="3" id="KW-1185">Reference proteome</keyword>
<dbReference type="InterPro" id="IPR001909">
    <property type="entry name" value="KRAB"/>
</dbReference>
<sequence length="432" mass="48629">MAFEDVVVLLSRAEWDALTAEQRELYRDVVSDTYELLTSLGYPGPKPDILHRLERGEEPWICSSSGHTESGLEEPSSGWWPRASRYQGLETSCPEWSTLWCLWDKNFQKFGSHKGRSEFPSEADGGMGRQTQPWPVKEEVEDKPELMEDLTHSETFPLHSMMEQQSMRPREQLWDGLGQRNHGNAQNHRHALGEAMLLLGTRGLRVEELRAAVAKDHGYCLRSESSEAGRRRRARRSRKAGRKREVSSLQAAQRQLACCQCRRRRTFRRAREILRRYQPYWRLGFPWRDSSSSGGGAAQGTNPGVYPPTDAAAPRQLQSAGNAEGGTLDTRRALEGILGTGGSPPALSLDTGVGKGAKPLERPGARQELEGCTEAQKLQEVSLQNVFRNVLKAVRYILDSMCRKLELQGVPPGKSIWPIIIQIDNLTEMKKL</sequence>
<feature type="compositionally biased region" description="Basic residues" evidence="1">
    <location>
        <begin position="230"/>
        <end position="242"/>
    </location>
</feature>
<dbReference type="AlphaFoldDB" id="A0A8N5F239"/>
<dbReference type="PANTHER" id="PTHR23232:SF163">
    <property type="entry name" value="ZINC FINGER PROTEIN 589"/>
    <property type="match status" value="1"/>
</dbReference>
<proteinExistence type="predicted"/>
<dbReference type="SMART" id="SM00349">
    <property type="entry name" value="KRAB"/>
    <property type="match status" value="1"/>
</dbReference>
<dbReference type="OrthoDB" id="9892686at2759"/>
<evidence type="ECO:0000259" key="2">
    <source>
        <dbReference type="PROSITE" id="PS50805"/>
    </source>
</evidence>
<dbReference type="Gene3D" id="6.10.140.140">
    <property type="match status" value="1"/>
</dbReference>
<evidence type="ECO:0000313" key="4">
    <source>
        <dbReference type="RefSeq" id="XP_030918671.1"/>
    </source>
</evidence>
<dbReference type="CDD" id="cd07765">
    <property type="entry name" value="KRAB_A-box"/>
    <property type="match status" value="1"/>
</dbReference>
<reference evidence="4" key="1">
    <citation type="submission" date="2025-08" db="UniProtKB">
        <authorList>
            <consortium name="RefSeq"/>
        </authorList>
    </citation>
    <scope>IDENTIFICATION</scope>
</reference>
<dbReference type="PANTHER" id="PTHR23232">
    <property type="entry name" value="KRAB DOMAIN C2H2 ZINC FINGER"/>
    <property type="match status" value="1"/>
</dbReference>
<organism evidence="3 4">
    <name type="scientific">Geospiza fortis</name>
    <name type="common">Medium ground-finch</name>
    <dbReference type="NCBI Taxonomy" id="48883"/>
    <lineage>
        <taxon>Eukaryota</taxon>
        <taxon>Metazoa</taxon>
        <taxon>Chordata</taxon>
        <taxon>Craniata</taxon>
        <taxon>Vertebrata</taxon>
        <taxon>Euteleostomi</taxon>
        <taxon>Archelosauria</taxon>
        <taxon>Archosauria</taxon>
        <taxon>Dinosauria</taxon>
        <taxon>Saurischia</taxon>
        <taxon>Theropoda</taxon>
        <taxon>Coelurosauria</taxon>
        <taxon>Aves</taxon>
        <taxon>Neognathae</taxon>
        <taxon>Neoaves</taxon>
        <taxon>Telluraves</taxon>
        <taxon>Australaves</taxon>
        <taxon>Passeriformes</taxon>
        <taxon>Thraupidae</taxon>
        <taxon>Geospiza</taxon>
    </lineage>
</organism>
<dbReference type="SUPFAM" id="SSF109640">
    <property type="entry name" value="KRAB domain (Kruppel-associated box)"/>
    <property type="match status" value="1"/>
</dbReference>
<evidence type="ECO:0000256" key="1">
    <source>
        <dbReference type="SAM" id="MobiDB-lite"/>
    </source>
</evidence>
<dbReference type="GO" id="GO:0006355">
    <property type="term" value="P:regulation of DNA-templated transcription"/>
    <property type="evidence" value="ECO:0007669"/>
    <property type="project" value="InterPro"/>
</dbReference>
<dbReference type="InterPro" id="IPR036051">
    <property type="entry name" value="KRAB_dom_sf"/>
</dbReference>
<feature type="region of interest" description="Disordered" evidence="1">
    <location>
        <begin position="291"/>
        <end position="312"/>
    </location>
</feature>
<name>A0A8N5F239_GEOFO</name>
<feature type="region of interest" description="Disordered" evidence="1">
    <location>
        <begin position="224"/>
        <end position="248"/>
    </location>
</feature>
<evidence type="ECO:0000313" key="3">
    <source>
        <dbReference type="Proteomes" id="UP000504602"/>
    </source>
</evidence>
<dbReference type="Proteomes" id="UP000504602">
    <property type="component" value="Unplaced"/>
</dbReference>
<dbReference type="GeneID" id="115948664"/>
<gene>
    <name evidence="4" type="primary">LOC115948664</name>
</gene>
<feature type="domain" description="KRAB" evidence="2">
    <location>
        <begin position="1"/>
        <end position="72"/>
    </location>
</feature>
<protein>
    <submittedName>
        <fullName evidence="4">Uncharacterized protein LOC115948664</fullName>
    </submittedName>
</protein>
<dbReference type="RefSeq" id="XP_030918671.1">
    <property type="nucleotide sequence ID" value="XM_031062811.1"/>
</dbReference>